<keyword evidence="4" id="KW-0520">NAD</keyword>
<evidence type="ECO:0000256" key="2">
    <source>
        <dbReference type="ARBA" id="ARBA00012400"/>
    </source>
</evidence>
<dbReference type="UniPathway" id="UPA00262">
    <property type="reaction ID" value="UER00222"/>
</dbReference>
<dbReference type="Pfam" id="PF13241">
    <property type="entry name" value="NAD_binding_7"/>
    <property type="match status" value="1"/>
</dbReference>
<evidence type="ECO:0000256" key="1">
    <source>
        <dbReference type="ARBA" id="ARBA00005010"/>
    </source>
</evidence>
<proteinExistence type="predicted"/>
<dbReference type="EMBL" id="CAFAAB010000029">
    <property type="protein sequence ID" value="CAB4779061.1"/>
    <property type="molecule type" value="Genomic_DNA"/>
</dbReference>
<protein>
    <recommendedName>
        <fullName evidence="2">precorrin-2 dehydrogenase</fullName>
        <ecNumber evidence="2">1.3.1.76</ecNumber>
    </recommendedName>
</protein>
<dbReference type="GO" id="GO:0004325">
    <property type="term" value="F:ferrochelatase activity"/>
    <property type="evidence" value="ECO:0007669"/>
    <property type="project" value="InterPro"/>
</dbReference>
<organism evidence="7">
    <name type="scientific">freshwater metagenome</name>
    <dbReference type="NCBI Taxonomy" id="449393"/>
    <lineage>
        <taxon>unclassified sequences</taxon>
        <taxon>metagenomes</taxon>
        <taxon>ecological metagenomes</taxon>
    </lineage>
</organism>
<dbReference type="PANTHER" id="PTHR35330:SF1">
    <property type="entry name" value="SIROHEME BIOSYNTHESIS PROTEIN MET8"/>
    <property type="match status" value="1"/>
</dbReference>
<dbReference type="EC" id="1.3.1.76" evidence="2"/>
<evidence type="ECO:0000313" key="7">
    <source>
        <dbReference type="EMBL" id="CAB4779061.1"/>
    </source>
</evidence>
<comment type="catalytic activity">
    <reaction evidence="6">
        <text>precorrin-2 + NAD(+) = sirohydrochlorin + NADH + 2 H(+)</text>
        <dbReference type="Rhea" id="RHEA:15613"/>
        <dbReference type="ChEBI" id="CHEBI:15378"/>
        <dbReference type="ChEBI" id="CHEBI:57540"/>
        <dbReference type="ChEBI" id="CHEBI:57945"/>
        <dbReference type="ChEBI" id="CHEBI:58351"/>
        <dbReference type="ChEBI" id="CHEBI:58827"/>
        <dbReference type="EC" id="1.3.1.76"/>
    </reaction>
</comment>
<dbReference type="Gene3D" id="3.30.160.110">
    <property type="entry name" value="Siroheme synthase, domain 2"/>
    <property type="match status" value="1"/>
</dbReference>
<reference evidence="7" key="1">
    <citation type="submission" date="2020-05" db="EMBL/GenBank/DDBJ databases">
        <authorList>
            <person name="Chiriac C."/>
            <person name="Salcher M."/>
            <person name="Ghai R."/>
            <person name="Kavagutti S V."/>
        </authorList>
    </citation>
    <scope>NUCLEOTIDE SEQUENCE</scope>
</reference>
<accession>A0A6J6W2E2</accession>
<sequence length="185" mass="19804">MLPLAFNLTGKRVLVLGAGRVAGSKIALLDAAGADITVITTEVLEPVPDSATLFVRPYQPGDLEGFQLVISATGVGAVNDLVVAEAKSRGIWLNVVDDPSRCDFYFTAVHRDGPVIVSVSTEGSAPALAQYVRDLVRSALPKNLSAVARRLRSERDSMHDEGISTESISWRARIDELVAEETTTD</sequence>
<keyword evidence="5" id="KW-0627">Porphyrin biosynthesis</keyword>
<dbReference type="SUPFAM" id="SSF75615">
    <property type="entry name" value="Siroheme synthase middle domains-like"/>
    <property type="match status" value="1"/>
</dbReference>
<keyword evidence="3" id="KW-0560">Oxidoreductase</keyword>
<dbReference type="NCBIfam" id="TIGR01470">
    <property type="entry name" value="cysG_Nterm"/>
    <property type="match status" value="1"/>
</dbReference>
<gene>
    <name evidence="7" type="ORF">UFOPK2958_00402</name>
</gene>
<dbReference type="GO" id="GO:0019354">
    <property type="term" value="P:siroheme biosynthetic process"/>
    <property type="evidence" value="ECO:0007669"/>
    <property type="project" value="UniProtKB-UniPathway"/>
</dbReference>
<dbReference type="InterPro" id="IPR028161">
    <property type="entry name" value="Met8-like"/>
</dbReference>
<dbReference type="GO" id="GO:0043115">
    <property type="term" value="F:precorrin-2 dehydrogenase activity"/>
    <property type="evidence" value="ECO:0007669"/>
    <property type="project" value="UniProtKB-EC"/>
</dbReference>
<dbReference type="SUPFAM" id="SSF51735">
    <property type="entry name" value="NAD(P)-binding Rossmann-fold domains"/>
    <property type="match status" value="1"/>
</dbReference>
<dbReference type="InterPro" id="IPR036291">
    <property type="entry name" value="NAD(P)-bd_dom_sf"/>
</dbReference>
<evidence type="ECO:0000256" key="6">
    <source>
        <dbReference type="ARBA" id="ARBA00047561"/>
    </source>
</evidence>
<evidence type="ECO:0000256" key="4">
    <source>
        <dbReference type="ARBA" id="ARBA00023027"/>
    </source>
</evidence>
<dbReference type="InterPro" id="IPR006367">
    <property type="entry name" value="Sirohaem_synthase_N"/>
</dbReference>
<comment type="pathway">
    <text evidence="1">Porphyrin-containing compound metabolism; siroheme biosynthesis; sirohydrochlorin from precorrin-2: step 1/1.</text>
</comment>
<name>A0A6J6W2E2_9ZZZZ</name>
<evidence type="ECO:0000256" key="3">
    <source>
        <dbReference type="ARBA" id="ARBA00023002"/>
    </source>
</evidence>
<dbReference type="Gene3D" id="3.40.50.720">
    <property type="entry name" value="NAD(P)-binding Rossmann-like Domain"/>
    <property type="match status" value="1"/>
</dbReference>
<evidence type="ECO:0000256" key="5">
    <source>
        <dbReference type="ARBA" id="ARBA00023244"/>
    </source>
</evidence>
<dbReference type="AlphaFoldDB" id="A0A6J6W2E2"/>
<dbReference type="PANTHER" id="PTHR35330">
    <property type="entry name" value="SIROHEME BIOSYNTHESIS PROTEIN MET8"/>
    <property type="match status" value="1"/>
</dbReference>